<dbReference type="AlphaFoldDB" id="A0AAV3ADF5"/>
<evidence type="ECO:0000313" key="16">
    <source>
        <dbReference type="Proteomes" id="UP001181693"/>
    </source>
</evidence>
<sequence>MYISLAVCCAFTLSHIVLDPVLGWSLLKNDATEIKLEDTENPKTIIESTTINDNYTLNQAKHGGRYLHQTTDHKDLSEFSCRELHSTQYITDGLCRSLKPTKELVCSGQCLPSHLQPNSIGRGKWWRQSSSDYRCVPAHSHMQRIQLLCPDNEVQTYKIRVVTSCRCKHYTRFHNQSELKSVGKEIVRTLKKKKPQLAKIKNKLNHHELKNAY</sequence>
<dbReference type="PROSITE" id="PS01225">
    <property type="entry name" value="CTCK_2"/>
    <property type="match status" value="1"/>
</dbReference>
<dbReference type="InterPro" id="IPR008835">
    <property type="entry name" value="Sclerostin/SOSTDC1"/>
</dbReference>
<organism evidence="15 16">
    <name type="scientific">Pyxicephalus adspersus</name>
    <name type="common">African bullfrog</name>
    <dbReference type="NCBI Taxonomy" id="30357"/>
    <lineage>
        <taxon>Eukaryota</taxon>
        <taxon>Metazoa</taxon>
        <taxon>Chordata</taxon>
        <taxon>Craniata</taxon>
        <taxon>Vertebrata</taxon>
        <taxon>Euteleostomi</taxon>
        <taxon>Amphibia</taxon>
        <taxon>Batrachia</taxon>
        <taxon>Anura</taxon>
        <taxon>Neobatrachia</taxon>
        <taxon>Ranoidea</taxon>
        <taxon>Pyxicephalidae</taxon>
        <taxon>Pyxicephalinae</taxon>
        <taxon>Pyxicephalus</taxon>
    </lineage>
</organism>
<comment type="subunit">
    <text evidence="4">Interacts with LRP4 (via the extracellular domain); the interaction facilitates the inhibition of Wnt signaling. Interacts with LRP5 (via the first two YWTD-EGF repeat domains); the interaction inhibits Wnt-mediated signaling. Interacts with LRP6.</text>
</comment>
<comment type="caution">
    <text evidence="12">Lacks conserved residue(s) required for the propagation of feature annotation.</text>
</comment>
<keyword evidence="10" id="KW-1015">Disulfide bond</keyword>
<keyword evidence="11" id="KW-0325">Glycoprotein</keyword>
<accession>A0AAV3ADF5</accession>
<dbReference type="GO" id="GO:0036122">
    <property type="term" value="F:BMP binding"/>
    <property type="evidence" value="ECO:0007669"/>
    <property type="project" value="TreeGrafter"/>
</dbReference>
<dbReference type="PANTHER" id="PTHR14903:SF4">
    <property type="entry name" value="SCLEROSTIN"/>
    <property type="match status" value="1"/>
</dbReference>
<dbReference type="Gene3D" id="2.10.90.10">
    <property type="entry name" value="Cystine-knot cytokines"/>
    <property type="match status" value="1"/>
</dbReference>
<reference evidence="15" key="1">
    <citation type="thesis" date="2020" institute="ProQuest LLC" country="789 East Eisenhower Parkway, Ann Arbor, MI, USA">
        <title>Comparative Genomics and Chromosome Evolution.</title>
        <authorList>
            <person name="Mudd A.B."/>
        </authorList>
    </citation>
    <scope>NUCLEOTIDE SEQUENCE</scope>
    <source>
        <strain evidence="15">1538</strain>
        <tissue evidence="15">Blood</tissue>
    </source>
</reference>
<protein>
    <recommendedName>
        <fullName evidence="5">Sclerostin</fullName>
    </recommendedName>
</protein>
<evidence type="ECO:0000256" key="13">
    <source>
        <dbReference type="SAM" id="SignalP"/>
    </source>
</evidence>
<evidence type="ECO:0000256" key="7">
    <source>
        <dbReference type="ARBA" id="ARBA00022674"/>
    </source>
</evidence>
<dbReference type="GO" id="GO:0030514">
    <property type="term" value="P:negative regulation of BMP signaling pathway"/>
    <property type="evidence" value="ECO:0007669"/>
    <property type="project" value="TreeGrafter"/>
</dbReference>
<name>A0AAV3ADF5_PYXAD</name>
<feature type="signal peptide" evidence="13">
    <location>
        <begin position="1"/>
        <end position="23"/>
    </location>
</feature>
<dbReference type="GO" id="GO:0008201">
    <property type="term" value="F:heparin binding"/>
    <property type="evidence" value="ECO:0007669"/>
    <property type="project" value="UniProtKB-KW"/>
</dbReference>
<keyword evidence="6" id="KW-0964">Secreted</keyword>
<dbReference type="GO" id="GO:0030178">
    <property type="term" value="P:negative regulation of Wnt signaling pathway"/>
    <property type="evidence" value="ECO:0007669"/>
    <property type="project" value="TreeGrafter"/>
</dbReference>
<dbReference type="GO" id="GO:0001503">
    <property type="term" value="P:ossification"/>
    <property type="evidence" value="ECO:0007669"/>
    <property type="project" value="TreeGrafter"/>
</dbReference>
<evidence type="ECO:0000256" key="2">
    <source>
        <dbReference type="ARBA" id="ARBA00004613"/>
    </source>
</evidence>
<evidence type="ECO:0000259" key="14">
    <source>
        <dbReference type="PROSITE" id="PS01225"/>
    </source>
</evidence>
<evidence type="ECO:0000256" key="10">
    <source>
        <dbReference type="ARBA" id="ARBA00023157"/>
    </source>
</evidence>
<feature type="chain" id="PRO_5043360124" description="Sclerostin" evidence="13">
    <location>
        <begin position="24"/>
        <end position="213"/>
    </location>
</feature>
<proteinExistence type="inferred from homology"/>
<evidence type="ECO:0000313" key="15">
    <source>
        <dbReference type="EMBL" id="DBA22416.1"/>
    </source>
</evidence>
<evidence type="ECO:0000256" key="1">
    <source>
        <dbReference type="ARBA" id="ARBA00002193"/>
    </source>
</evidence>
<evidence type="ECO:0000256" key="4">
    <source>
        <dbReference type="ARBA" id="ARBA00011121"/>
    </source>
</evidence>
<keyword evidence="9 13" id="KW-0732">Signal</keyword>
<evidence type="ECO:0000256" key="8">
    <source>
        <dbReference type="ARBA" id="ARBA00022687"/>
    </source>
</evidence>
<evidence type="ECO:0000256" key="9">
    <source>
        <dbReference type="ARBA" id="ARBA00022729"/>
    </source>
</evidence>
<dbReference type="InterPro" id="IPR029034">
    <property type="entry name" value="Cystine-knot_cytokine"/>
</dbReference>
<dbReference type="PANTHER" id="PTHR14903">
    <property type="entry name" value="SCLEROSTIN-RELATED"/>
    <property type="match status" value="1"/>
</dbReference>
<evidence type="ECO:0000256" key="5">
    <source>
        <dbReference type="ARBA" id="ARBA00018019"/>
    </source>
</evidence>
<keyword evidence="8" id="KW-0879">Wnt signaling pathway</keyword>
<comment type="caution">
    <text evidence="15">The sequence shown here is derived from an EMBL/GenBank/DDBJ whole genome shotgun (WGS) entry which is preliminary data.</text>
</comment>
<gene>
    <name evidence="15" type="ORF">GDO54_013445</name>
</gene>
<evidence type="ECO:0000256" key="6">
    <source>
        <dbReference type="ARBA" id="ARBA00022525"/>
    </source>
</evidence>
<evidence type="ECO:0000256" key="3">
    <source>
        <dbReference type="ARBA" id="ARBA00007850"/>
    </source>
</evidence>
<comment type="function">
    <text evidence="1">Negative regulator of bone growth that acts through inhibition of Wnt signaling and bone formation.</text>
</comment>
<evidence type="ECO:0000256" key="11">
    <source>
        <dbReference type="ARBA" id="ARBA00023180"/>
    </source>
</evidence>
<dbReference type="InterPro" id="IPR006207">
    <property type="entry name" value="Cys_knot_C"/>
</dbReference>
<dbReference type="Pfam" id="PF05463">
    <property type="entry name" value="Sclerostin"/>
    <property type="match status" value="1"/>
</dbReference>
<dbReference type="GO" id="GO:0005615">
    <property type="term" value="C:extracellular space"/>
    <property type="evidence" value="ECO:0007669"/>
    <property type="project" value="InterPro"/>
</dbReference>
<dbReference type="Proteomes" id="UP001181693">
    <property type="component" value="Unassembled WGS sequence"/>
</dbReference>
<keyword evidence="7" id="KW-0358">Heparin-binding</keyword>
<evidence type="ECO:0000256" key="12">
    <source>
        <dbReference type="PROSITE-ProRule" id="PRU00039"/>
    </source>
</evidence>
<keyword evidence="16" id="KW-1185">Reference proteome</keyword>
<comment type="similarity">
    <text evidence="3">Belongs to the sclerostin family.</text>
</comment>
<dbReference type="GO" id="GO:0016055">
    <property type="term" value="P:Wnt signaling pathway"/>
    <property type="evidence" value="ECO:0007669"/>
    <property type="project" value="UniProtKB-KW"/>
</dbReference>
<comment type="subcellular location">
    <subcellularLocation>
        <location evidence="2">Secreted</location>
    </subcellularLocation>
</comment>
<dbReference type="EMBL" id="DYDO01000006">
    <property type="protein sequence ID" value="DBA22416.1"/>
    <property type="molecule type" value="Genomic_DNA"/>
</dbReference>
<feature type="domain" description="CTCK" evidence="14">
    <location>
        <begin position="81"/>
        <end position="174"/>
    </location>
</feature>